<gene>
    <name evidence="3" type="ORF">DM02DRAFT_612229</name>
</gene>
<dbReference type="Gene3D" id="2.40.50.140">
    <property type="entry name" value="Nucleic acid-binding proteins"/>
    <property type="match status" value="1"/>
</dbReference>
<dbReference type="SUPFAM" id="SSF50249">
    <property type="entry name" value="Nucleic acid-binding proteins"/>
    <property type="match status" value="1"/>
</dbReference>
<proteinExistence type="predicted"/>
<dbReference type="EMBL" id="KZ805331">
    <property type="protein sequence ID" value="PVI03465.1"/>
    <property type="molecule type" value="Genomic_DNA"/>
</dbReference>
<accession>A0A2V1E202</accession>
<dbReference type="InterPro" id="IPR000424">
    <property type="entry name" value="Primosome_PriB/ssb"/>
</dbReference>
<dbReference type="Pfam" id="PF00436">
    <property type="entry name" value="SSB"/>
    <property type="match status" value="1"/>
</dbReference>
<dbReference type="OrthoDB" id="1078367at2759"/>
<protein>
    <recommendedName>
        <fullName evidence="5">SsDNA binding protein-like protein</fullName>
    </recommendedName>
</protein>
<keyword evidence="4" id="KW-1185">Reference proteome</keyword>
<dbReference type="CDD" id="cd04496">
    <property type="entry name" value="SSB_OBF"/>
    <property type="match status" value="1"/>
</dbReference>
<organism evidence="3 4">
    <name type="scientific">Periconia macrospinosa</name>
    <dbReference type="NCBI Taxonomy" id="97972"/>
    <lineage>
        <taxon>Eukaryota</taxon>
        <taxon>Fungi</taxon>
        <taxon>Dikarya</taxon>
        <taxon>Ascomycota</taxon>
        <taxon>Pezizomycotina</taxon>
        <taxon>Dothideomycetes</taxon>
        <taxon>Pleosporomycetidae</taxon>
        <taxon>Pleosporales</taxon>
        <taxon>Massarineae</taxon>
        <taxon>Periconiaceae</taxon>
        <taxon>Periconia</taxon>
    </lineage>
</organism>
<dbReference type="AlphaFoldDB" id="A0A2V1E202"/>
<keyword evidence="1 2" id="KW-0238">DNA-binding</keyword>
<dbReference type="Proteomes" id="UP000244855">
    <property type="component" value="Unassembled WGS sequence"/>
</dbReference>
<dbReference type="InterPro" id="IPR012340">
    <property type="entry name" value="NA-bd_OB-fold"/>
</dbReference>
<evidence type="ECO:0000313" key="3">
    <source>
        <dbReference type="EMBL" id="PVI03465.1"/>
    </source>
</evidence>
<dbReference type="GO" id="GO:0003697">
    <property type="term" value="F:single-stranded DNA binding"/>
    <property type="evidence" value="ECO:0007669"/>
    <property type="project" value="InterPro"/>
</dbReference>
<evidence type="ECO:0008006" key="5">
    <source>
        <dbReference type="Google" id="ProtNLM"/>
    </source>
</evidence>
<name>A0A2V1E202_9PLEO</name>
<dbReference type="PROSITE" id="PS50935">
    <property type="entry name" value="SSB"/>
    <property type="match status" value="1"/>
</dbReference>
<sequence>MFARTIRAAPLRSARAFSTTPRAEVARMTIIGRLAAAPEEVQAGPERTLVRYSLATNHGKAENQKTSWFRIASFATGPQKEFLLNVPKGSLLHVDADARMDSFTDAEGNKKSNLSLIASKFSHHSNALFDGSSFYATRELRRLVATPY</sequence>
<evidence type="ECO:0000256" key="1">
    <source>
        <dbReference type="ARBA" id="ARBA00023125"/>
    </source>
</evidence>
<dbReference type="STRING" id="97972.A0A2V1E202"/>
<reference evidence="3 4" key="1">
    <citation type="journal article" date="2018" name="Sci. Rep.">
        <title>Comparative genomics provides insights into the lifestyle and reveals functional heterogeneity of dark septate endophytic fungi.</title>
        <authorList>
            <person name="Knapp D.G."/>
            <person name="Nemeth J.B."/>
            <person name="Barry K."/>
            <person name="Hainaut M."/>
            <person name="Henrissat B."/>
            <person name="Johnson J."/>
            <person name="Kuo A."/>
            <person name="Lim J.H.P."/>
            <person name="Lipzen A."/>
            <person name="Nolan M."/>
            <person name="Ohm R.A."/>
            <person name="Tamas L."/>
            <person name="Grigoriev I.V."/>
            <person name="Spatafora J.W."/>
            <person name="Nagy L.G."/>
            <person name="Kovacs G.M."/>
        </authorList>
    </citation>
    <scope>NUCLEOTIDE SEQUENCE [LARGE SCALE GENOMIC DNA]</scope>
    <source>
        <strain evidence="3 4">DSE2036</strain>
    </source>
</reference>
<evidence type="ECO:0000256" key="2">
    <source>
        <dbReference type="PROSITE-ProRule" id="PRU00252"/>
    </source>
</evidence>
<evidence type="ECO:0000313" key="4">
    <source>
        <dbReference type="Proteomes" id="UP000244855"/>
    </source>
</evidence>